<dbReference type="SUPFAM" id="SSF50370">
    <property type="entry name" value="Ricin B-like lectins"/>
    <property type="match status" value="1"/>
</dbReference>
<dbReference type="InterPro" id="IPR000772">
    <property type="entry name" value="Ricin_B_lectin"/>
</dbReference>
<dbReference type="Gene3D" id="2.80.10.50">
    <property type="match status" value="3"/>
</dbReference>
<dbReference type="SMART" id="SM00458">
    <property type="entry name" value="RICIN"/>
    <property type="match status" value="1"/>
</dbReference>
<evidence type="ECO:0000259" key="1">
    <source>
        <dbReference type="PROSITE" id="PS51175"/>
    </source>
</evidence>
<dbReference type="CDD" id="cd04081">
    <property type="entry name" value="CBM35_galactosidase-like"/>
    <property type="match status" value="1"/>
</dbReference>
<dbReference type="InterPro" id="IPR035992">
    <property type="entry name" value="Ricin_B-like_lectins"/>
</dbReference>
<sequence>MSSASYFGSKVHATVWGVDNTGLNPSSGPYFVQEGDYNVTNGQITVPISNMKALSAYHMIITPATSLSSTNTTTRYEAEYADLSGSAHITYGSNTGYSGTYFVEGYGGTNNAETNFVVTAPNNGYYNVTLRYSAGPIGSAPSNRSTRVMVNGAQLVDAALTGTSDWNTWNSKTMTMFLTAGINRINFNAYTSDDSDAINIDCIDVTPSSAGQVNSYEAEATGNTLGGTAVVTSDTAASGGKYVGFIGAGASNTLQFNNVTVPTSGQYRMVVTYANGELGSGASNYNSNIVDRYADISVNNGSPRKVYFRNTLGWSNYRTTVVNVSLNAGSNTIKFSNSSSGYAPNIDTIQIAAPVTSQFDPNANYKLINKNSGKLLDVYQASGADGANVIQSTDNGGLNQKWGLVTTSDGSYKFVNRNSSKLLDVYGLSTADGGNADQWADNGGANQHWQIVDIGGGYYKLINVNSVKLLDVYGASTADGANVNQWADNDGANQAWMITP</sequence>
<dbReference type="Gene3D" id="2.60.120.260">
    <property type="entry name" value="Galactose-binding domain-like"/>
    <property type="match status" value="2"/>
</dbReference>
<dbReference type="InterPro" id="IPR005084">
    <property type="entry name" value="CBM6"/>
</dbReference>
<proteinExistence type="predicted"/>
<organism evidence="2 3">
    <name type="scientific">Paenibacillus hexagrammi</name>
    <dbReference type="NCBI Taxonomy" id="2908839"/>
    <lineage>
        <taxon>Bacteria</taxon>
        <taxon>Bacillati</taxon>
        <taxon>Bacillota</taxon>
        <taxon>Bacilli</taxon>
        <taxon>Bacillales</taxon>
        <taxon>Paenibacillaceae</taxon>
        <taxon>Paenibacillus</taxon>
    </lineage>
</organism>
<name>A0ABY3SCF5_9BACL</name>
<keyword evidence="3" id="KW-1185">Reference proteome</keyword>
<dbReference type="PROSITE" id="PS51175">
    <property type="entry name" value="CBM6"/>
    <property type="match status" value="2"/>
</dbReference>
<feature type="domain" description="CBM6" evidence="1">
    <location>
        <begin position="214"/>
        <end position="352"/>
    </location>
</feature>
<dbReference type="Proteomes" id="UP001649230">
    <property type="component" value="Chromosome"/>
</dbReference>
<evidence type="ECO:0000313" key="3">
    <source>
        <dbReference type="Proteomes" id="UP001649230"/>
    </source>
</evidence>
<evidence type="ECO:0000313" key="2">
    <source>
        <dbReference type="EMBL" id="UJF31472.1"/>
    </source>
</evidence>
<reference evidence="2 3" key="1">
    <citation type="journal article" date="2024" name="Int. J. Syst. Evol. Microbiol.">
        <title>Paenibacillus hexagrammi sp. nov., a novel bacterium isolated from the gut content of Hexagrammos agrammus.</title>
        <authorList>
            <person name="Jung H.K."/>
            <person name="Kim D.G."/>
            <person name="Zin H."/>
            <person name="Park J."/>
            <person name="Jung H."/>
            <person name="Kim Y.O."/>
            <person name="Kong H.J."/>
            <person name="Kim J.W."/>
            <person name="Kim Y.S."/>
        </authorList>
    </citation>
    <scope>NUCLEOTIDE SEQUENCE [LARGE SCALE GENOMIC DNA]</scope>
    <source>
        <strain evidence="2 3">YPD9-1</strain>
    </source>
</reference>
<dbReference type="Pfam" id="PF16990">
    <property type="entry name" value="CBM_35"/>
    <property type="match status" value="2"/>
</dbReference>
<dbReference type="RefSeq" id="WP_235117818.1">
    <property type="nucleotide sequence ID" value="NZ_CP090978.1"/>
</dbReference>
<dbReference type="SUPFAM" id="SSF49785">
    <property type="entry name" value="Galactose-binding domain-like"/>
    <property type="match status" value="2"/>
</dbReference>
<dbReference type="EMBL" id="CP090978">
    <property type="protein sequence ID" value="UJF31472.1"/>
    <property type="molecule type" value="Genomic_DNA"/>
</dbReference>
<gene>
    <name evidence="2" type="ORF">L0M14_16765</name>
</gene>
<dbReference type="PROSITE" id="PS50231">
    <property type="entry name" value="RICIN_B_LECTIN"/>
    <property type="match status" value="1"/>
</dbReference>
<dbReference type="Pfam" id="PF14200">
    <property type="entry name" value="RicinB_lectin_2"/>
    <property type="match status" value="2"/>
</dbReference>
<dbReference type="InterPro" id="IPR008979">
    <property type="entry name" value="Galactose-bd-like_sf"/>
</dbReference>
<feature type="domain" description="CBM6" evidence="1">
    <location>
        <begin position="74"/>
        <end position="206"/>
    </location>
</feature>
<accession>A0ABY3SCF5</accession>
<protein>
    <submittedName>
        <fullName evidence="2">RICIN domain-containing protein</fullName>
    </submittedName>
</protein>